<sequence length="230" mass="26757">MAESPTLDPESPYYLDPDYQSNENLPMAILSKSEDNYFIWKNDFLLFLQSKSKTGFIDGTIAKPDPSSPIYHPWKTCNARVKSWMMSSLSEELRNYVRFAETAHKAWEDLRVLFVPSVDFKIYELRQRLAMLRQDGDSVGRYFAKFMRAWVELLEYDPVPECLCGCCNCEIAKRAKEARENEQRYAFLMGLDKGLSYVRTQIMLMNPPPSLHQAFVLLDKAESMMKSTLR</sequence>
<dbReference type="Pfam" id="PF14244">
    <property type="entry name" value="Retrotran_gag_3"/>
    <property type="match status" value="1"/>
</dbReference>
<dbReference type="AlphaFoldDB" id="A0A8S1ZEH4"/>
<dbReference type="PANTHER" id="PTHR37610:SF100">
    <property type="entry name" value="COPIA-LIKE POLYPROTEIN_RETROTRANSPOSON"/>
    <property type="match status" value="1"/>
</dbReference>
<dbReference type="Proteomes" id="UP000682877">
    <property type="component" value="Chromosome 1"/>
</dbReference>
<proteinExistence type="predicted"/>
<name>A0A8S1ZEH4_ARAAE</name>
<evidence type="ECO:0000259" key="1">
    <source>
        <dbReference type="Pfam" id="PF14244"/>
    </source>
</evidence>
<evidence type="ECO:0000313" key="3">
    <source>
        <dbReference type="Proteomes" id="UP000682877"/>
    </source>
</evidence>
<protein>
    <recommendedName>
        <fullName evidence="1">Retrotransposon Copia-like N-terminal domain-containing protein</fullName>
    </recommendedName>
</protein>
<accession>A0A8S1ZEH4</accession>
<dbReference type="InterPro" id="IPR029472">
    <property type="entry name" value="Copia-like_N"/>
</dbReference>
<organism evidence="2 3">
    <name type="scientific">Arabidopsis arenosa</name>
    <name type="common">Sand rock-cress</name>
    <name type="synonym">Cardaminopsis arenosa</name>
    <dbReference type="NCBI Taxonomy" id="38785"/>
    <lineage>
        <taxon>Eukaryota</taxon>
        <taxon>Viridiplantae</taxon>
        <taxon>Streptophyta</taxon>
        <taxon>Embryophyta</taxon>
        <taxon>Tracheophyta</taxon>
        <taxon>Spermatophyta</taxon>
        <taxon>Magnoliopsida</taxon>
        <taxon>eudicotyledons</taxon>
        <taxon>Gunneridae</taxon>
        <taxon>Pentapetalae</taxon>
        <taxon>rosids</taxon>
        <taxon>malvids</taxon>
        <taxon>Brassicales</taxon>
        <taxon>Brassicaceae</taxon>
        <taxon>Camelineae</taxon>
        <taxon>Arabidopsis</taxon>
    </lineage>
</organism>
<dbReference type="EMBL" id="LR999451">
    <property type="protein sequence ID" value="CAE5958140.1"/>
    <property type="molecule type" value="Genomic_DNA"/>
</dbReference>
<reference evidence="2" key="1">
    <citation type="submission" date="2021-01" db="EMBL/GenBank/DDBJ databases">
        <authorList>
            <person name="Bezrukov I."/>
        </authorList>
    </citation>
    <scope>NUCLEOTIDE SEQUENCE</scope>
</reference>
<evidence type="ECO:0000313" key="2">
    <source>
        <dbReference type="EMBL" id="CAE5958140.1"/>
    </source>
</evidence>
<dbReference type="PANTHER" id="PTHR37610">
    <property type="entry name" value="CCHC-TYPE DOMAIN-CONTAINING PROTEIN"/>
    <property type="match status" value="1"/>
</dbReference>
<keyword evidence="3" id="KW-1185">Reference proteome</keyword>
<gene>
    <name evidence="2" type="ORF">AARE701A_LOCUS1768</name>
</gene>
<feature type="domain" description="Retrotransposon Copia-like N-terminal" evidence="1">
    <location>
        <begin position="23"/>
        <end position="65"/>
    </location>
</feature>